<evidence type="ECO:0000313" key="10">
    <source>
        <dbReference type="EMBL" id="AEI00240.1"/>
    </source>
</evidence>
<proteinExistence type="inferred from homology"/>
<reference evidence="11 14" key="1">
    <citation type="journal article" date="2001" name="Curr. Top. Microbiol. Immunol.">
        <title>A complete genomic DNA sequence of Marek's disease virus type 2, strain HPRS24.</title>
        <authorList>
            <person name="Izumiya Y."/>
            <person name="Jang H.K."/>
            <person name="Ono M."/>
            <person name="Mikami T."/>
        </authorList>
    </citation>
    <scope>NUCLEOTIDE SEQUENCE [LARGE SCALE GENOMIC DNA]</scope>
    <source>
        <strain evidence="11">HPRS24</strain>
    </source>
</reference>
<evidence type="ECO:0000313" key="14">
    <source>
        <dbReference type="Proteomes" id="UP000181057"/>
    </source>
</evidence>
<name>A0A1P7U0T4_9ALPH</name>
<dbReference type="InterPro" id="IPR007626">
    <property type="entry name" value="Herpesvirus_viron_egress-type"/>
</dbReference>
<dbReference type="RefSeq" id="YP_010795631.1">
    <property type="nucleotide sequence ID" value="NC_075702.1"/>
</dbReference>
<dbReference type="Proteomes" id="UP000181057">
    <property type="component" value="Segment"/>
</dbReference>
<evidence type="ECO:0000256" key="7">
    <source>
        <dbReference type="ARBA" id="ARBA00023136"/>
    </source>
</evidence>
<dbReference type="KEGG" id="vg:911907"/>
<keyword evidence="2" id="KW-1048">Host nucleus</keyword>
<evidence type="ECO:0000313" key="13">
    <source>
        <dbReference type="Proteomes" id="UP000095860"/>
    </source>
</evidence>
<dbReference type="GO" id="GO:0044201">
    <property type="term" value="C:host cell nuclear inner membrane"/>
    <property type="evidence" value="ECO:0007669"/>
    <property type="project" value="UniProtKB-SubCell"/>
</dbReference>
<protein>
    <submittedName>
        <fullName evidence="11">UL34 protein</fullName>
    </submittedName>
</protein>
<dbReference type="EMBL" id="AB049735">
    <property type="protein sequence ID" value="BAB16544.1"/>
    <property type="molecule type" value="Genomic_DNA"/>
</dbReference>
<gene>
    <name evidence="11" type="primary">UL34</name>
</gene>
<dbReference type="RefSeq" id="NP_066866.1">
    <property type="nucleotide sequence ID" value="NC_002577.1"/>
</dbReference>
<evidence type="ECO:0000256" key="4">
    <source>
        <dbReference type="ARBA" id="ARBA00022870"/>
    </source>
</evidence>
<organism evidence="11 14">
    <name type="scientific">Gallid alphaherpesvirus 3</name>
    <dbReference type="NCBI Taxonomy" id="35250"/>
    <lineage>
        <taxon>Viruses</taxon>
        <taxon>Duplodnaviria</taxon>
        <taxon>Heunggongvirae</taxon>
        <taxon>Peploviricota</taxon>
        <taxon>Herviviricetes</taxon>
        <taxon>Herpesvirales</taxon>
        <taxon>Orthoherpesviridae</taxon>
        <taxon>Alphaherpesvirinae</taxon>
        <taxon>Mardivirus</taxon>
        <taxon>Mardivirus gallidalpha3</taxon>
    </lineage>
</organism>
<keyword evidence="3 9" id="KW-0812">Transmembrane</keyword>
<sequence length="279" mass="30679">MMSAPQSKPCRRAGLIARIRLIVGGDLTMGNSDPGLAESFSGRVPARCVFQFSGADGVESAFPVEYVMRMMNDWAGGECDPYIKIQNTGVSVLIEGFFAPPTNAARAPLCADKVNVLLNTTDSTGVVLSDIKRFKKSVGVDCRPFQACLNVHCFVRLPNVQLAFRFVGPTDPARTSKLLDSAVASYNSKAKQRFKNSSRAIDNESRPCALHECVPIPVRDETQKLTSQSDIRTPRRVLTILKKISSGEYVTTVRVSIRKIILCLVSVFVVITAWWCYPL</sequence>
<keyword evidence="13" id="KW-1185">Reference proteome</keyword>
<accession>A0A1P7U0T4</accession>
<dbReference type="OrthoDB" id="10914at10239"/>
<dbReference type="KEGG" id="vg:80532791"/>
<dbReference type="HAMAP" id="MF_04024">
    <property type="entry name" value="HSV_NEC2"/>
    <property type="match status" value="1"/>
</dbReference>
<evidence type="ECO:0000256" key="9">
    <source>
        <dbReference type="SAM" id="Phobius"/>
    </source>
</evidence>
<keyword evidence="1" id="KW-0597">Phosphoprotein</keyword>
<evidence type="ECO:0000256" key="5">
    <source>
        <dbReference type="ARBA" id="ARBA00022921"/>
    </source>
</evidence>
<keyword evidence="7 9" id="KW-0472">Membrane</keyword>
<comment type="subcellular location">
    <subcellularLocation>
        <location evidence="8">Host nucleus inner membrane</location>
        <topology evidence="8">Single-pass membrane protein</topology>
    </subcellularLocation>
</comment>
<evidence type="ECO:0000256" key="3">
    <source>
        <dbReference type="ARBA" id="ARBA00022692"/>
    </source>
</evidence>
<dbReference type="GeneID" id="80532791"/>
<evidence type="ECO:0000256" key="8">
    <source>
        <dbReference type="ARBA" id="ARBA00043948"/>
    </source>
</evidence>
<keyword evidence="5" id="KW-0426">Late protein</keyword>
<reference evidence="10 13" key="2">
    <citation type="journal article" date="2011" name="Virus Genes">
        <title>Comparative genomic sequence analysis of the Marek's disease vaccine strain SB-1.</title>
        <authorList>
            <person name="Spatz S.J."/>
            <person name="Schat K.A."/>
        </authorList>
    </citation>
    <scope>NUCLEOTIDE SEQUENCE [LARGE SCALE GENOMIC DNA]</scope>
    <source>
        <strain evidence="10">SB-1</strain>
    </source>
</reference>
<evidence type="ECO:0000256" key="2">
    <source>
        <dbReference type="ARBA" id="ARBA00022562"/>
    </source>
</evidence>
<dbReference type="Pfam" id="PF04541">
    <property type="entry name" value="Herpes_U34"/>
    <property type="match status" value="1"/>
</dbReference>
<feature type="transmembrane region" description="Helical" evidence="9">
    <location>
        <begin position="260"/>
        <end position="277"/>
    </location>
</feature>
<dbReference type="EMBL" id="HQ840738">
    <property type="protein sequence ID" value="AEI00240.1"/>
    <property type="molecule type" value="Genomic_DNA"/>
</dbReference>
<reference evidence="12" key="3">
    <citation type="submission" date="2018-09" db="EMBL/GenBank/DDBJ databases">
        <title>Genomic sequence analysis of Gallid alphaherpesvirus 3 strain 301B/1.</title>
        <authorList>
            <person name="Kim T."/>
            <person name="Volkening J.D."/>
            <person name="Spatz S.J."/>
        </authorList>
    </citation>
    <scope>NUCLEOTIDE SEQUENCE</scope>
    <source>
        <strain evidence="12">301B/1</strain>
    </source>
</reference>
<dbReference type="EMBL" id="MH939248">
    <property type="protein sequence ID" value="QEY02264.1"/>
    <property type="molecule type" value="Genomic_DNA"/>
</dbReference>
<evidence type="ECO:0000256" key="6">
    <source>
        <dbReference type="ARBA" id="ARBA00022989"/>
    </source>
</evidence>
<keyword evidence="4" id="KW-1043">Host membrane</keyword>
<dbReference type="GeneID" id="911907"/>
<accession>F8TC29</accession>
<keyword evidence="6 9" id="KW-1133">Transmembrane helix</keyword>
<evidence type="ECO:0000313" key="11">
    <source>
        <dbReference type="EMBL" id="BAB16544.1"/>
    </source>
</evidence>
<evidence type="ECO:0000256" key="1">
    <source>
        <dbReference type="ARBA" id="ARBA00022553"/>
    </source>
</evidence>
<dbReference type="Proteomes" id="UP000095860">
    <property type="component" value="Segment"/>
</dbReference>
<evidence type="ECO:0000313" key="12">
    <source>
        <dbReference type="EMBL" id="QEY02264.1"/>
    </source>
</evidence>